<dbReference type="EMBL" id="QCYH01000001">
    <property type="protein sequence ID" value="PVA12003.1"/>
    <property type="molecule type" value="Genomic_DNA"/>
</dbReference>
<reference evidence="3 4" key="1">
    <citation type="submission" date="2018-04" db="EMBL/GenBank/DDBJ databases">
        <title>Pelagivirga bohaiensis gen. nov., sp. nov., a bacterium isolated from the Bohai Sea.</title>
        <authorList>
            <person name="Ji X."/>
        </authorList>
    </citation>
    <scope>NUCLEOTIDE SEQUENCE [LARGE SCALE GENOMIC DNA]</scope>
    <source>
        <strain evidence="3 4">BH-SD19</strain>
    </source>
</reference>
<dbReference type="Gene3D" id="3.90.420.10">
    <property type="entry name" value="Oxidoreductase, molybdopterin-binding domain"/>
    <property type="match status" value="1"/>
</dbReference>
<name>A0A2T7GC68_9RHOB</name>
<keyword evidence="4" id="KW-1185">Reference proteome</keyword>
<dbReference type="Pfam" id="PF00174">
    <property type="entry name" value="Oxidored_molyb"/>
    <property type="match status" value="1"/>
</dbReference>
<evidence type="ECO:0000256" key="1">
    <source>
        <dbReference type="SAM" id="SignalP"/>
    </source>
</evidence>
<comment type="caution">
    <text evidence="3">The sequence shown here is derived from an EMBL/GenBank/DDBJ whole genome shotgun (WGS) entry which is preliminary data.</text>
</comment>
<sequence>MHMRLSAAIGLLCLSLWVPCVTAAGSAPVLQVTGQIADGPAVFDMPQLRDLPRATLETSTVVTDGAHRFTGFLMRDFLAQLGAEGQMVTATALNDYAVDIPLSDFDRFDVIVAYSMDGAALDRADKGPLWIVYPRDAHAELQDIRYDYRWVWQLSQIDVR</sequence>
<dbReference type="SUPFAM" id="SSF56524">
    <property type="entry name" value="Oxidoreductase molybdopterin-binding domain"/>
    <property type="match status" value="1"/>
</dbReference>
<keyword evidence="1" id="KW-0732">Signal</keyword>
<dbReference type="OrthoDB" id="9798763at2"/>
<feature type="domain" description="Oxidoreductase molybdopterin-binding" evidence="2">
    <location>
        <begin position="65"/>
        <end position="135"/>
    </location>
</feature>
<dbReference type="InterPro" id="IPR036374">
    <property type="entry name" value="OxRdtase_Mopterin-bd_sf"/>
</dbReference>
<proteinExistence type="predicted"/>
<feature type="signal peptide" evidence="1">
    <location>
        <begin position="1"/>
        <end position="23"/>
    </location>
</feature>
<dbReference type="AlphaFoldDB" id="A0A2T7GC68"/>
<accession>A0A2T7GC68</accession>
<dbReference type="Proteomes" id="UP000244446">
    <property type="component" value="Unassembled WGS sequence"/>
</dbReference>
<organism evidence="3 4">
    <name type="scientific">Pelagivirga sediminicola</name>
    <dbReference type="NCBI Taxonomy" id="2170575"/>
    <lineage>
        <taxon>Bacteria</taxon>
        <taxon>Pseudomonadati</taxon>
        <taxon>Pseudomonadota</taxon>
        <taxon>Alphaproteobacteria</taxon>
        <taxon>Rhodobacterales</taxon>
        <taxon>Paracoccaceae</taxon>
        <taxon>Pelagivirga</taxon>
    </lineage>
</organism>
<evidence type="ECO:0000259" key="2">
    <source>
        <dbReference type="Pfam" id="PF00174"/>
    </source>
</evidence>
<feature type="chain" id="PRO_5015601057" description="Oxidoreductase molybdopterin-binding domain-containing protein" evidence="1">
    <location>
        <begin position="24"/>
        <end position="160"/>
    </location>
</feature>
<protein>
    <recommendedName>
        <fullName evidence="2">Oxidoreductase molybdopterin-binding domain-containing protein</fullName>
    </recommendedName>
</protein>
<gene>
    <name evidence="3" type="ORF">DC366_03540</name>
</gene>
<evidence type="ECO:0000313" key="3">
    <source>
        <dbReference type="EMBL" id="PVA12003.1"/>
    </source>
</evidence>
<evidence type="ECO:0000313" key="4">
    <source>
        <dbReference type="Proteomes" id="UP000244446"/>
    </source>
</evidence>
<dbReference type="InterPro" id="IPR000572">
    <property type="entry name" value="OxRdtase_Mopterin-bd_dom"/>
</dbReference>